<dbReference type="EMBL" id="CM039171">
    <property type="protein sequence ID" value="KAH9790431.1"/>
    <property type="molecule type" value="Genomic_DNA"/>
</dbReference>
<organism evidence="1 2">
    <name type="scientific">Citrus sinensis</name>
    <name type="common">Sweet orange</name>
    <name type="synonym">Citrus aurantium var. sinensis</name>
    <dbReference type="NCBI Taxonomy" id="2711"/>
    <lineage>
        <taxon>Eukaryota</taxon>
        <taxon>Viridiplantae</taxon>
        <taxon>Streptophyta</taxon>
        <taxon>Embryophyta</taxon>
        <taxon>Tracheophyta</taxon>
        <taxon>Spermatophyta</taxon>
        <taxon>Magnoliopsida</taxon>
        <taxon>eudicotyledons</taxon>
        <taxon>Gunneridae</taxon>
        <taxon>Pentapetalae</taxon>
        <taxon>rosids</taxon>
        <taxon>malvids</taxon>
        <taxon>Sapindales</taxon>
        <taxon>Rutaceae</taxon>
        <taxon>Aurantioideae</taxon>
        <taxon>Citrus</taxon>
    </lineage>
</organism>
<keyword evidence="2" id="KW-1185">Reference proteome</keyword>
<evidence type="ECO:0000313" key="2">
    <source>
        <dbReference type="Proteomes" id="UP000829398"/>
    </source>
</evidence>
<sequence length="336" mass="37113">MGNANGREEGGGGGVAGAGANDEIQINGGDHSMSNISPPATPHRSRSPLLFAPQVPVAPLQRADDPPLFNQMRQHESHAAASNPLEKGVPTIITWNYGGNEVAVEGSWDNWTSRRILHRSGKDHSILLVLPSGVYHYKFIVDGDWRYIPDLPFVADELGGVCNLLDVHVKDLRMLCVKVFLKLRGGMVIVEESLQWPLSPYLFIYILRICVTIVYHVVNLCDINKNNYVVQSCVPEILDSVAEFEAPASPESSYSQALPSEEDYAKEPLTVPSQLHLTLLGTENSDEASSSKPKHVVLNHVFVDDGWKSKSVVALGLTHRFQSKYVTVVLYKPRKR</sequence>
<protein>
    <submittedName>
        <fullName evidence="1">SNF1-related protein kinase regulatory subunit beta-1</fullName>
    </submittedName>
</protein>
<reference evidence="2" key="1">
    <citation type="journal article" date="2023" name="Hortic. Res.">
        <title>A chromosome-level phased genome enabling allele-level studies in sweet orange: a case study on citrus Huanglongbing tolerance.</title>
        <authorList>
            <person name="Wu B."/>
            <person name="Yu Q."/>
            <person name="Deng Z."/>
            <person name="Duan Y."/>
            <person name="Luo F."/>
            <person name="Gmitter F. Jr."/>
        </authorList>
    </citation>
    <scope>NUCLEOTIDE SEQUENCE [LARGE SCALE GENOMIC DNA]</scope>
    <source>
        <strain evidence="2">cv. Valencia</strain>
    </source>
</reference>
<accession>A0ACB8MXX5</accession>
<gene>
    <name evidence="1" type="ORF">KPL71_003397</name>
</gene>
<evidence type="ECO:0000313" key="1">
    <source>
        <dbReference type="EMBL" id="KAH9790431.1"/>
    </source>
</evidence>
<dbReference type="Proteomes" id="UP000829398">
    <property type="component" value="Chromosome 2"/>
</dbReference>
<comment type="caution">
    <text evidence="1">The sequence shown here is derived from an EMBL/GenBank/DDBJ whole genome shotgun (WGS) entry which is preliminary data.</text>
</comment>
<name>A0ACB8MXX5_CITSI</name>
<proteinExistence type="predicted"/>